<proteinExistence type="predicted"/>
<gene>
    <name evidence="1" type="ORF">HNR05_000067</name>
</gene>
<accession>A0A7Z0J4P0</accession>
<organism evidence="1 2">
    <name type="scientific">Glaciibacter psychrotolerans</name>
    <dbReference type="NCBI Taxonomy" id="670054"/>
    <lineage>
        <taxon>Bacteria</taxon>
        <taxon>Bacillati</taxon>
        <taxon>Actinomycetota</taxon>
        <taxon>Actinomycetes</taxon>
        <taxon>Micrococcales</taxon>
        <taxon>Microbacteriaceae</taxon>
        <taxon>Glaciibacter</taxon>
    </lineage>
</organism>
<dbReference type="Proteomes" id="UP000537260">
    <property type="component" value="Unassembled WGS sequence"/>
</dbReference>
<sequence>MNSSTLTVTPDETNRAVQTIQLGLALDPEARSQTLARLIAASLHDGAGTALERFASSGHLDAEEALHELNTLRVPLEQEGWVDALGRYILLTAGGQS</sequence>
<name>A0A7Z0J4P0_9MICO</name>
<comment type="caution">
    <text evidence="1">The sequence shown here is derived from an EMBL/GenBank/DDBJ whole genome shotgun (WGS) entry which is preliminary data.</text>
</comment>
<reference evidence="1 2" key="1">
    <citation type="submission" date="2020-07" db="EMBL/GenBank/DDBJ databases">
        <title>Sequencing the genomes of 1000 actinobacteria strains.</title>
        <authorList>
            <person name="Klenk H.-P."/>
        </authorList>
    </citation>
    <scope>NUCLEOTIDE SEQUENCE [LARGE SCALE GENOMIC DNA]</scope>
    <source>
        <strain evidence="1 2">LI1</strain>
    </source>
</reference>
<dbReference type="RefSeq" id="WP_179577208.1">
    <property type="nucleotide sequence ID" value="NZ_JACCFM010000001.1"/>
</dbReference>
<evidence type="ECO:0000313" key="2">
    <source>
        <dbReference type="Proteomes" id="UP000537260"/>
    </source>
</evidence>
<protein>
    <submittedName>
        <fullName evidence="1">Uncharacterized protein</fullName>
    </submittedName>
</protein>
<dbReference type="EMBL" id="JACCFM010000001">
    <property type="protein sequence ID" value="NYJ18276.1"/>
    <property type="molecule type" value="Genomic_DNA"/>
</dbReference>
<evidence type="ECO:0000313" key="1">
    <source>
        <dbReference type="EMBL" id="NYJ18276.1"/>
    </source>
</evidence>
<keyword evidence="2" id="KW-1185">Reference proteome</keyword>
<dbReference type="AlphaFoldDB" id="A0A7Z0J4P0"/>